<reference evidence="1 2" key="1">
    <citation type="submission" date="2024-08" db="EMBL/GenBank/DDBJ databases">
        <title>Insights into the chromosomal genome structure of Flemingia macrophylla.</title>
        <authorList>
            <person name="Ding Y."/>
            <person name="Zhao Y."/>
            <person name="Bi W."/>
            <person name="Wu M."/>
            <person name="Zhao G."/>
            <person name="Gong Y."/>
            <person name="Li W."/>
            <person name="Zhang P."/>
        </authorList>
    </citation>
    <scope>NUCLEOTIDE SEQUENCE [LARGE SCALE GENOMIC DNA]</scope>
    <source>
        <strain evidence="1">DYQJB</strain>
        <tissue evidence="1">Leaf</tissue>
    </source>
</reference>
<organism evidence="1 2">
    <name type="scientific">Flemingia macrophylla</name>
    <dbReference type="NCBI Taxonomy" id="520843"/>
    <lineage>
        <taxon>Eukaryota</taxon>
        <taxon>Viridiplantae</taxon>
        <taxon>Streptophyta</taxon>
        <taxon>Embryophyta</taxon>
        <taxon>Tracheophyta</taxon>
        <taxon>Spermatophyta</taxon>
        <taxon>Magnoliopsida</taxon>
        <taxon>eudicotyledons</taxon>
        <taxon>Gunneridae</taxon>
        <taxon>Pentapetalae</taxon>
        <taxon>rosids</taxon>
        <taxon>fabids</taxon>
        <taxon>Fabales</taxon>
        <taxon>Fabaceae</taxon>
        <taxon>Papilionoideae</taxon>
        <taxon>50 kb inversion clade</taxon>
        <taxon>NPAAA clade</taxon>
        <taxon>indigoferoid/millettioid clade</taxon>
        <taxon>Phaseoleae</taxon>
        <taxon>Flemingia</taxon>
    </lineage>
</organism>
<name>A0ABD1NGT4_9FABA</name>
<evidence type="ECO:0000313" key="1">
    <source>
        <dbReference type="EMBL" id="KAL2347332.1"/>
    </source>
</evidence>
<accession>A0ABD1NGT4</accession>
<comment type="caution">
    <text evidence="1">The sequence shown here is derived from an EMBL/GenBank/DDBJ whole genome shotgun (WGS) entry which is preliminary data.</text>
</comment>
<dbReference type="EMBL" id="JBGMDY010000001">
    <property type="protein sequence ID" value="KAL2347332.1"/>
    <property type="molecule type" value="Genomic_DNA"/>
</dbReference>
<sequence length="55" mass="6252">MIPRILIDLFVYHEAESLLIMSSDADDWHFMLFIQGEMNDKVATASASWFSSLGT</sequence>
<dbReference type="Proteomes" id="UP001603857">
    <property type="component" value="Unassembled WGS sequence"/>
</dbReference>
<protein>
    <submittedName>
        <fullName evidence="1">Uncharacterized protein</fullName>
    </submittedName>
</protein>
<evidence type="ECO:0000313" key="2">
    <source>
        <dbReference type="Proteomes" id="UP001603857"/>
    </source>
</evidence>
<dbReference type="AlphaFoldDB" id="A0ABD1NGT4"/>
<keyword evidence="2" id="KW-1185">Reference proteome</keyword>
<proteinExistence type="predicted"/>
<gene>
    <name evidence="1" type="ORF">Fmac_001332</name>
</gene>